<sequence>MYYCVKKHRCYLQILNICAADYPTIITVLATKLFFLN</sequence>
<organism evidence="2">
    <name type="scientific">Pseudoalteromonas translucida KMM 520</name>
    <dbReference type="NCBI Taxonomy" id="1315283"/>
    <lineage>
        <taxon>Bacteria</taxon>
        <taxon>Pseudomonadati</taxon>
        <taxon>Pseudomonadota</taxon>
        <taxon>Gammaproteobacteria</taxon>
        <taxon>Alteromonadales</taxon>
        <taxon>Pseudoalteromonadaceae</taxon>
        <taxon>Pseudoalteromonas</taxon>
    </lineage>
</organism>
<dbReference type="KEGG" id="ptn:PTRA_a2246"/>
<reference evidence="2 3" key="1">
    <citation type="submission" date="2015-03" db="EMBL/GenBank/DDBJ databases">
        <authorList>
            <person name="Murphy D."/>
        </authorList>
    </citation>
    <scope>NUCLEOTIDE SEQUENCE [LARGE SCALE GENOMIC DNA]</scope>
    <source>
        <strain evidence="2 3">KMM 520</strain>
    </source>
</reference>
<proteinExistence type="predicted"/>
<evidence type="ECO:0000313" key="3">
    <source>
        <dbReference type="Proteomes" id="UP000065261"/>
    </source>
</evidence>
<evidence type="ECO:0000256" key="1">
    <source>
        <dbReference type="SAM" id="Phobius"/>
    </source>
</evidence>
<name>A0A0U2X7S9_9GAMM</name>
<dbReference type="AlphaFoldDB" id="A0A0U2X7S9"/>
<protein>
    <submittedName>
        <fullName evidence="2">Uncharacterized protein</fullName>
    </submittedName>
</protein>
<keyword evidence="1" id="KW-0472">Membrane</keyword>
<dbReference type="Proteomes" id="UP000065261">
    <property type="component" value="Chromosome I"/>
</dbReference>
<gene>
    <name evidence="2" type="ORF">PTRA_a2246</name>
</gene>
<keyword evidence="1" id="KW-0812">Transmembrane</keyword>
<dbReference type="PATRIC" id="fig|1315283.4.peg.1950"/>
<feature type="transmembrane region" description="Helical" evidence="1">
    <location>
        <begin position="12"/>
        <end position="35"/>
    </location>
</feature>
<keyword evidence="1" id="KW-1133">Transmembrane helix</keyword>
<accession>A0A0U2X7S9</accession>
<dbReference type="EMBL" id="CP011034">
    <property type="protein sequence ID" value="ALS33358.1"/>
    <property type="molecule type" value="Genomic_DNA"/>
</dbReference>
<evidence type="ECO:0000313" key="2">
    <source>
        <dbReference type="EMBL" id="ALS33358.1"/>
    </source>
</evidence>